<dbReference type="SUPFAM" id="SSF109604">
    <property type="entry name" value="HD-domain/PDEase-like"/>
    <property type="match status" value="1"/>
</dbReference>
<evidence type="ECO:0000313" key="3">
    <source>
        <dbReference type="Proteomes" id="UP000031197"/>
    </source>
</evidence>
<dbReference type="InterPro" id="IPR013976">
    <property type="entry name" value="HDOD"/>
</dbReference>
<dbReference type="Gene3D" id="1.10.3210.10">
    <property type="entry name" value="Hypothetical protein af1432"/>
    <property type="match status" value="1"/>
</dbReference>
<dbReference type="Proteomes" id="UP000031197">
    <property type="component" value="Unassembled WGS sequence"/>
</dbReference>
<dbReference type="OrthoDB" id="9770715at2"/>
<dbReference type="GO" id="GO:0016301">
    <property type="term" value="F:kinase activity"/>
    <property type="evidence" value="ECO:0007669"/>
    <property type="project" value="UniProtKB-KW"/>
</dbReference>
<proteinExistence type="predicted"/>
<dbReference type="InterPro" id="IPR052340">
    <property type="entry name" value="RNase_Y/CdgJ"/>
</dbReference>
<gene>
    <name evidence="2" type="ORF">RJ41_06765</name>
</gene>
<evidence type="ECO:0000259" key="1">
    <source>
        <dbReference type="PROSITE" id="PS51833"/>
    </source>
</evidence>
<dbReference type="PANTHER" id="PTHR33525">
    <property type="match status" value="1"/>
</dbReference>
<keyword evidence="3" id="KW-1185">Reference proteome</keyword>
<dbReference type="AlphaFoldDB" id="A0A0B3Z790"/>
<keyword evidence="2" id="KW-0418">Kinase</keyword>
<sequence>MPLEKYVSYAAKSFTLPEICVRLRSTLDNPRSSIEDIAVLISADPSLTAKVLRLANSSLFRFPSQIESVTKAINVIGGEALYNLVIAETATTAFKHFDTLLIDLDKHWHASVYCGMVAKSLAMRLNVRGAERFFVMGILQNLSELIVAKKEPKLYDNYRNGKKSDLPHIEQLTHFGFTFAHCSGIILEKWHLPIGLFYPVSFMNDAAKYTSDVDVCVLAIASRITLSQLDKENYADIELFTPEIANTVSLDMEVISNSIEYAEQETAKIVSLIH</sequence>
<organism evidence="2 3">
    <name type="scientific">Alteromonas marina</name>
    <dbReference type="NCBI Taxonomy" id="203795"/>
    <lineage>
        <taxon>Bacteria</taxon>
        <taxon>Pseudomonadati</taxon>
        <taxon>Pseudomonadota</taxon>
        <taxon>Gammaproteobacteria</taxon>
        <taxon>Alteromonadales</taxon>
        <taxon>Alteromonadaceae</taxon>
        <taxon>Alteromonas/Salinimonas group</taxon>
        <taxon>Alteromonas</taxon>
    </lineage>
</organism>
<dbReference type="PANTHER" id="PTHR33525:SF3">
    <property type="entry name" value="RIBONUCLEASE Y"/>
    <property type="match status" value="1"/>
</dbReference>
<feature type="domain" description="HDOD" evidence="1">
    <location>
        <begin position="13"/>
        <end position="206"/>
    </location>
</feature>
<dbReference type="Pfam" id="PF08668">
    <property type="entry name" value="HDOD"/>
    <property type="match status" value="1"/>
</dbReference>
<keyword evidence="2" id="KW-0808">Transferase</keyword>
<comment type="caution">
    <text evidence="2">The sequence shown here is derived from an EMBL/GenBank/DDBJ whole genome shotgun (WGS) entry which is preliminary data.</text>
</comment>
<dbReference type="RefSeq" id="WP_039218566.1">
    <property type="nucleotide sequence ID" value="NZ_JWLW01000012.1"/>
</dbReference>
<dbReference type="EMBL" id="JWLW01000012">
    <property type="protein sequence ID" value="KHT54225.1"/>
    <property type="molecule type" value="Genomic_DNA"/>
</dbReference>
<evidence type="ECO:0000313" key="2">
    <source>
        <dbReference type="EMBL" id="KHT54225.1"/>
    </source>
</evidence>
<dbReference type="PROSITE" id="PS51833">
    <property type="entry name" value="HDOD"/>
    <property type="match status" value="1"/>
</dbReference>
<reference evidence="2 3" key="1">
    <citation type="submission" date="2014-12" db="EMBL/GenBank/DDBJ databases">
        <title>Genome sequencing of Alteromonas marina AD001.</title>
        <authorList>
            <person name="Adrian T.G.S."/>
            <person name="Chan K.G."/>
        </authorList>
    </citation>
    <scope>NUCLEOTIDE SEQUENCE [LARGE SCALE GENOMIC DNA]</scope>
    <source>
        <strain evidence="2 3">AD001</strain>
    </source>
</reference>
<accession>A0A0B3Z790</accession>
<name>A0A0B3Z790_9ALTE</name>
<protein>
    <submittedName>
        <fullName evidence="2">Histidine kinase</fullName>
    </submittedName>
</protein>